<sequence>MPIRDEVLREAEVIKYEGGEIPEVFFWNSYFYLTEPPPKGLGLNLTKEEILTLKKAVIERYLEIIKRDLTPENTNKSFYRGIKRAIVNLKRLKKFAEKENLEADFKLSLEKIKNWFKIFKTQKPDFQQEKLKELEKLLRSLS</sequence>
<proteinExistence type="predicted"/>
<dbReference type="EMBL" id="DRWR01000144">
    <property type="protein sequence ID" value="HHQ16968.1"/>
    <property type="molecule type" value="Genomic_DNA"/>
</dbReference>
<dbReference type="AlphaFoldDB" id="A0A7V6CEL9"/>
<accession>A0A7V6CEL9</accession>
<organism evidence="1">
    <name type="scientific">Thermodesulfobacterium geofontis</name>
    <dbReference type="NCBI Taxonomy" id="1295609"/>
    <lineage>
        <taxon>Bacteria</taxon>
        <taxon>Pseudomonadati</taxon>
        <taxon>Thermodesulfobacteriota</taxon>
        <taxon>Thermodesulfobacteria</taxon>
        <taxon>Thermodesulfobacteriales</taxon>
        <taxon>Thermodesulfobacteriaceae</taxon>
        <taxon>Thermodesulfobacterium</taxon>
    </lineage>
</organism>
<reference evidence="1" key="1">
    <citation type="journal article" date="2020" name="mSystems">
        <title>Genome- and Community-Level Interaction Insights into Carbon Utilization and Element Cycling Functions of Hydrothermarchaeota in Hydrothermal Sediment.</title>
        <authorList>
            <person name="Zhou Z."/>
            <person name="Liu Y."/>
            <person name="Xu W."/>
            <person name="Pan J."/>
            <person name="Luo Z.H."/>
            <person name="Li M."/>
        </authorList>
    </citation>
    <scope>NUCLEOTIDE SEQUENCE [LARGE SCALE GENOMIC DNA]</scope>
    <source>
        <strain evidence="1">SpSt-106</strain>
    </source>
</reference>
<protein>
    <submittedName>
        <fullName evidence="1">Uncharacterized protein</fullName>
    </submittedName>
</protein>
<dbReference type="Pfam" id="PF25159">
    <property type="entry name" value="DUF7826"/>
    <property type="match status" value="1"/>
</dbReference>
<comment type="caution">
    <text evidence="1">The sequence shown here is derived from an EMBL/GenBank/DDBJ whole genome shotgun (WGS) entry which is preliminary data.</text>
</comment>
<gene>
    <name evidence="1" type="ORF">ENM15_09200</name>
</gene>
<evidence type="ECO:0000313" key="1">
    <source>
        <dbReference type="EMBL" id="HHQ16968.1"/>
    </source>
</evidence>
<dbReference type="InterPro" id="IPR057148">
    <property type="entry name" value="DUF7826"/>
</dbReference>
<name>A0A7V6CEL9_9BACT</name>